<feature type="compositionally biased region" description="Polar residues" evidence="2">
    <location>
        <begin position="184"/>
        <end position="209"/>
    </location>
</feature>
<feature type="domain" description="DUF7046" evidence="3">
    <location>
        <begin position="685"/>
        <end position="784"/>
    </location>
</feature>
<evidence type="ECO:0000259" key="3">
    <source>
        <dbReference type="Pfam" id="PF23080"/>
    </source>
</evidence>
<keyword evidence="5" id="KW-1185">Reference proteome</keyword>
<evidence type="ECO:0000256" key="2">
    <source>
        <dbReference type="SAM" id="MobiDB-lite"/>
    </source>
</evidence>
<proteinExistence type="predicted"/>
<reference evidence="6" key="1">
    <citation type="submission" date="2025-08" db="UniProtKB">
        <authorList>
            <consortium name="RefSeq"/>
        </authorList>
    </citation>
    <scope>IDENTIFICATION</scope>
</reference>
<feature type="compositionally biased region" description="Polar residues" evidence="2">
    <location>
        <begin position="471"/>
        <end position="489"/>
    </location>
</feature>
<dbReference type="Pfam" id="PF23197">
    <property type="entry name" value="IG_AIR9"/>
    <property type="match status" value="1"/>
</dbReference>
<dbReference type="GO" id="GO:0005886">
    <property type="term" value="C:plasma membrane"/>
    <property type="evidence" value="ECO:0007669"/>
    <property type="project" value="TreeGrafter"/>
</dbReference>
<feature type="region of interest" description="Disordered" evidence="2">
    <location>
        <begin position="184"/>
        <end position="218"/>
    </location>
</feature>
<keyword evidence="1" id="KW-0175">Coiled coil</keyword>
<dbReference type="AlphaFoldDB" id="A0AB40BE35"/>
<dbReference type="PANTHER" id="PTHR31149:SF10">
    <property type="entry name" value="OS05G0100900 PROTEIN"/>
    <property type="match status" value="1"/>
</dbReference>
<dbReference type="InterPro" id="IPR056284">
    <property type="entry name" value="AIR9-like_A9"/>
</dbReference>
<organism evidence="5 6">
    <name type="scientific">Dioscorea cayennensis subsp. rotundata</name>
    <name type="common">White Guinea yam</name>
    <name type="synonym">Dioscorea rotundata</name>
    <dbReference type="NCBI Taxonomy" id="55577"/>
    <lineage>
        <taxon>Eukaryota</taxon>
        <taxon>Viridiplantae</taxon>
        <taxon>Streptophyta</taxon>
        <taxon>Embryophyta</taxon>
        <taxon>Tracheophyta</taxon>
        <taxon>Spermatophyta</taxon>
        <taxon>Magnoliopsida</taxon>
        <taxon>Liliopsida</taxon>
        <taxon>Dioscoreales</taxon>
        <taxon>Dioscoreaceae</taxon>
        <taxon>Dioscorea</taxon>
    </lineage>
</organism>
<dbReference type="InterPro" id="IPR055474">
    <property type="entry name" value="DUF7046"/>
</dbReference>
<protein>
    <submittedName>
        <fullName evidence="6">Uncharacterized protein LOC120261415 isoform X1</fullName>
    </submittedName>
</protein>
<name>A0AB40BE35_DIOCR</name>
<dbReference type="FunFam" id="2.60.40.2700:FF:000001">
    <property type="entry name" value="Transmembrane protein"/>
    <property type="match status" value="1"/>
</dbReference>
<feature type="coiled-coil region" evidence="1">
    <location>
        <begin position="60"/>
        <end position="94"/>
    </location>
</feature>
<feature type="region of interest" description="Disordered" evidence="2">
    <location>
        <begin position="388"/>
        <end position="409"/>
    </location>
</feature>
<feature type="domain" description="AIR9-like A9" evidence="4">
    <location>
        <begin position="578"/>
        <end position="658"/>
    </location>
</feature>
<evidence type="ECO:0000256" key="1">
    <source>
        <dbReference type="SAM" id="Coils"/>
    </source>
</evidence>
<evidence type="ECO:0000313" key="5">
    <source>
        <dbReference type="Proteomes" id="UP001515500"/>
    </source>
</evidence>
<evidence type="ECO:0000313" key="6">
    <source>
        <dbReference type="RefSeq" id="XP_039125233.1"/>
    </source>
</evidence>
<dbReference type="Gene3D" id="2.60.40.2700">
    <property type="match status" value="1"/>
</dbReference>
<sequence length="790" mass="86969">MGAFDTISGGGLSYSQDRLPAWAIAVDGASAPIGNLSDQFLALDVGGSSKDHLIQVMKAVEDAEAMIGLQVEENKQLKDELMRKEKELEQYKLVSTSVKLPSNIPIDEHDVGRYKVHQSTSVIGNESDGFRWAGNGSLADPYGALNFCQTGAQASEAPSLPPSSGDILYSERINVDGTLKSFSGLRTGSENSNLSQLAGSSSRSFSPNRHQGEGEYDSRITLPGHRLLPVSDVNSNVLLKQDLANKVREREEEILQLRKHLAAYSVKEEQIRGEKCVLEKRIAYMRAAFDRQQQDLVEAASKSLSYRQDIMEENVRLSYALQAAQDERRTFVSSLMPLLEEYSLQPSIIDAQSIVSSLKILFKHLQERLFTTEEKLRESQYQVAPWHPEISNNTSFPPQSPSHLPATPRAPLSKNALEIVPQAPYSHGQSPVSSPSNLQTRVDWETLANQSHHAAPSRVAMNNLDRENLDRSTPTVSRTSMTQDTSTGVNQGVVHHSAESQNQTPSFKEFTPGNVVDDSDAVAFPHGRETSGYWGSGNIPAPDDGNSSYPYLPPVLEEPGSSFSEAAEDEPLPGIDGLQIAGDPFPGRELQACGYSINGTTSCNFEWVRYLENGAPNYIEGAKQPKYLVTADDVDTVLAIEVQPLDNRKRKGELVMVLANDGRRITCDAEMKDQVERAYRAFHASFEVLISAGALDIWEPATLAIKRDAYSIKRNGPRGVVVEEKFQPAVAITIPFGQANEFAISSPGGEYLLKAVETGVSRDTIVLTMRMLKMRAVEKRKGRKRGLFFK</sequence>
<dbReference type="PANTHER" id="PTHR31149">
    <property type="entry name" value="EXPRESSED PROTEIN"/>
    <property type="match status" value="1"/>
</dbReference>
<gene>
    <name evidence="6" type="primary">LOC120261415</name>
</gene>
<accession>A0AB40BE35</accession>
<evidence type="ECO:0000259" key="4">
    <source>
        <dbReference type="Pfam" id="PF23197"/>
    </source>
</evidence>
<dbReference type="RefSeq" id="XP_039125233.1">
    <property type="nucleotide sequence ID" value="XM_039269299.1"/>
</dbReference>
<dbReference type="Proteomes" id="UP001515500">
    <property type="component" value="Chromosome 5"/>
</dbReference>
<dbReference type="Pfam" id="PF23080">
    <property type="entry name" value="DUF7046"/>
    <property type="match status" value="1"/>
</dbReference>
<feature type="region of interest" description="Disordered" evidence="2">
    <location>
        <begin position="450"/>
        <end position="489"/>
    </location>
</feature>
<dbReference type="GeneID" id="120261415"/>